<name>A0A562KJ17_9FLAO</name>
<feature type="transmembrane region" description="Helical" evidence="1">
    <location>
        <begin position="34"/>
        <end position="53"/>
    </location>
</feature>
<keyword evidence="4" id="KW-1185">Reference proteome</keyword>
<organism evidence="3 4">
    <name type="scientific">Flavobacterium cheniae</name>
    <dbReference type="NCBI Taxonomy" id="295428"/>
    <lineage>
        <taxon>Bacteria</taxon>
        <taxon>Pseudomonadati</taxon>
        <taxon>Bacteroidota</taxon>
        <taxon>Flavobacteriia</taxon>
        <taxon>Flavobacteriales</taxon>
        <taxon>Flavobacteriaceae</taxon>
        <taxon>Flavobacterium</taxon>
    </lineage>
</organism>
<keyword evidence="1" id="KW-0472">Membrane</keyword>
<dbReference type="AlphaFoldDB" id="A0A562KJ17"/>
<feature type="transmembrane region" description="Helical" evidence="1">
    <location>
        <begin position="241"/>
        <end position="262"/>
    </location>
</feature>
<dbReference type="InterPro" id="IPR037185">
    <property type="entry name" value="EmrE-like"/>
</dbReference>
<feature type="transmembrane region" description="Helical" evidence="1">
    <location>
        <begin position="149"/>
        <end position="168"/>
    </location>
</feature>
<feature type="transmembrane region" description="Helical" evidence="1">
    <location>
        <begin position="65"/>
        <end position="85"/>
    </location>
</feature>
<protein>
    <submittedName>
        <fullName evidence="3">EamA-like transporter family protein</fullName>
    </submittedName>
</protein>
<sequence length="290" mass="32725">MQKIKTMWFVILSVICSVSVGIFLKVAKRFQLNVFQIITFNYFSALLLTYFTYQPNLAIEQKSVPYSLFISLAFLLPIVFFIQAKSIKLTGIVKTDIAQRLSLFIPLIASYYLFNEIFSSLKIIGFVVGFSAIFFTLNKKSESKSNNWVYPLLVLLGFGIIDILFKKVAVFKAFSFTTSLFLIFCGAFIVSILFLIGKIIVQKEKLEMKNVLWGLALGILNFGNILFYLKAHKALAENPSTVFAGMNMGVIILGSLAGILLFKEKMTKWNYFGIILAIISIIIITLSQLK</sequence>
<feature type="transmembrane region" description="Helical" evidence="1">
    <location>
        <begin position="211"/>
        <end position="229"/>
    </location>
</feature>
<feature type="transmembrane region" description="Helical" evidence="1">
    <location>
        <begin position="120"/>
        <end position="137"/>
    </location>
</feature>
<keyword evidence="1" id="KW-0812">Transmembrane</keyword>
<dbReference type="Pfam" id="PF00892">
    <property type="entry name" value="EamA"/>
    <property type="match status" value="1"/>
</dbReference>
<feature type="transmembrane region" description="Helical" evidence="1">
    <location>
        <begin position="269"/>
        <end position="289"/>
    </location>
</feature>
<keyword evidence="1" id="KW-1133">Transmembrane helix</keyword>
<evidence type="ECO:0000313" key="3">
    <source>
        <dbReference type="EMBL" id="TWH95409.1"/>
    </source>
</evidence>
<comment type="caution">
    <text evidence="3">The sequence shown here is derived from an EMBL/GenBank/DDBJ whole genome shotgun (WGS) entry which is preliminary data.</text>
</comment>
<proteinExistence type="predicted"/>
<feature type="transmembrane region" description="Helical" evidence="1">
    <location>
        <begin position="6"/>
        <end position="27"/>
    </location>
</feature>
<dbReference type="GO" id="GO:0016020">
    <property type="term" value="C:membrane"/>
    <property type="evidence" value="ECO:0007669"/>
    <property type="project" value="InterPro"/>
</dbReference>
<dbReference type="Proteomes" id="UP000315312">
    <property type="component" value="Unassembled WGS sequence"/>
</dbReference>
<gene>
    <name evidence="3" type="ORF">IP97_01084</name>
</gene>
<feature type="transmembrane region" description="Helical" evidence="1">
    <location>
        <begin position="180"/>
        <end position="199"/>
    </location>
</feature>
<accession>A0A562KJ17</accession>
<dbReference type="SUPFAM" id="SSF103481">
    <property type="entry name" value="Multidrug resistance efflux transporter EmrE"/>
    <property type="match status" value="2"/>
</dbReference>
<reference evidence="3 4" key="1">
    <citation type="journal article" date="2015" name="Stand. Genomic Sci.">
        <title>Genomic Encyclopedia of Bacterial and Archaeal Type Strains, Phase III: the genomes of soil and plant-associated and newly described type strains.</title>
        <authorList>
            <person name="Whitman W.B."/>
            <person name="Woyke T."/>
            <person name="Klenk H.P."/>
            <person name="Zhou Y."/>
            <person name="Lilburn T.G."/>
            <person name="Beck B.J."/>
            <person name="De Vos P."/>
            <person name="Vandamme P."/>
            <person name="Eisen J.A."/>
            <person name="Garrity G."/>
            <person name="Hugenholtz P."/>
            <person name="Kyrpides N.C."/>
        </authorList>
    </citation>
    <scope>NUCLEOTIDE SEQUENCE [LARGE SCALE GENOMIC DNA]</scope>
    <source>
        <strain evidence="3 4">CGMCC 1.6844</strain>
    </source>
</reference>
<evidence type="ECO:0000259" key="2">
    <source>
        <dbReference type="Pfam" id="PF00892"/>
    </source>
</evidence>
<evidence type="ECO:0000313" key="4">
    <source>
        <dbReference type="Proteomes" id="UP000315312"/>
    </source>
</evidence>
<dbReference type="Gene3D" id="1.10.3730.20">
    <property type="match status" value="1"/>
</dbReference>
<evidence type="ECO:0000256" key="1">
    <source>
        <dbReference type="SAM" id="Phobius"/>
    </source>
</evidence>
<feature type="domain" description="EamA" evidence="2">
    <location>
        <begin position="152"/>
        <end position="285"/>
    </location>
</feature>
<dbReference type="EMBL" id="VLKM01000004">
    <property type="protein sequence ID" value="TWH95409.1"/>
    <property type="molecule type" value="Genomic_DNA"/>
</dbReference>
<dbReference type="InterPro" id="IPR000620">
    <property type="entry name" value="EamA_dom"/>
</dbReference>